<evidence type="ECO:0000256" key="1">
    <source>
        <dbReference type="SAM" id="MobiDB-lite"/>
    </source>
</evidence>
<comment type="caution">
    <text evidence="3">The sequence shown here is derived from an EMBL/GenBank/DDBJ whole genome shotgun (WGS) entry which is preliminary data.</text>
</comment>
<dbReference type="InterPro" id="IPR057170">
    <property type="entry name" value="DUF7848"/>
</dbReference>
<keyword evidence="4" id="KW-1185">Reference proteome</keyword>
<dbReference type="Pfam" id="PF25232">
    <property type="entry name" value="DUF7848"/>
    <property type="match status" value="1"/>
</dbReference>
<evidence type="ECO:0000259" key="2">
    <source>
        <dbReference type="Pfam" id="PF25232"/>
    </source>
</evidence>
<sequence length="135" mass="15424">MDPHAALAFGPGDSRRRSTGSDWAAPPVPWWAQGRPVGLQRTRKGAPLAIRKRYRFLNWTIRHDNAPDAPPTRHMFRCLGEEEDGRSCGAEGPVAADFQEAQRWPFEHLREHQDHRSFAHVAEVPWLMIPEKEPS</sequence>
<dbReference type="Proteomes" id="UP001422759">
    <property type="component" value="Unassembled WGS sequence"/>
</dbReference>
<proteinExistence type="predicted"/>
<protein>
    <recommendedName>
        <fullName evidence="2">DUF7848 domain-containing protein</fullName>
    </recommendedName>
</protein>
<reference evidence="3 4" key="1">
    <citation type="journal article" date="2019" name="Int. J. Syst. Evol. Microbiol.">
        <title>The Global Catalogue of Microorganisms (GCM) 10K type strain sequencing project: providing services to taxonomists for standard genome sequencing and annotation.</title>
        <authorList>
            <consortium name="The Broad Institute Genomics Platform"/>
            <consortium name="The Broad Institute Genome Sequencing Center for Infectious Disease"/>
            <person name="Wu L."/>
            <person name="Ma J."/>
        </authorList>
    </citation>
    <scope>NUCLEOTIDE SEQUENCE [LARGE SCALE GENOMIC DNA]</scope>
    <source>
        <strain evidence="3 4">JCM 14560</strain>
    </source>
</reference>
<feature type="domain" description="DUF7848" evidence="2">
    <location>
        <begin position="51"/>
        <end position="132"/>
    </location>
</feature>
<name>A0ABN2ZFC1_9ACTN</name>
<gene>
    <name evidence="3" type="ORF">GCM10009760_25560</name>
</gene>
<organism evidence="3 4">
    <name type="scientific">Kitasatospora kazusensis</name>
    <dbReference type="NCBI Taxonomy" id="407974"/>
    <lineage>
        <taxon>Bacteria</taxon>
        <taxon>Bacillati</taxon>
        <taxon>Actinomycetota</taxon>
        <taxon>Actinomycetes</taxon>
        <taxon>Kitasatosporales</taxon>
        <taxon>Streptomycetaceae</taxon>
        <taxon>Kitasatospora</taxon>
    </lineage>
</organism>
<dbReference type="EMBL" id="BAAANT010000011">
    <property type="protein sequence ID" value="GAA2141389.1"/>
    <property type="molecule type" value="Genomic_DNA"/>
</dbReference>
<evidence type="ECO:0000313" key="3">
    <source>
        <dbReference type="EMBL" id="GAA2141389.1"/>
    </source>
</evidence>
<evidence type="ECO:0000313" key="4">
    <source>
        <dbReference type="Proteomes" id="UP001422759"/>
    </source>
</evidence>
<accession>A0ABN2ZFC1</accession>
<feature type="region of interest" description="Disordered" evidence="1">
    <location>
        <begin position="1"/>
        <end position="27"/>
    </location>
</feature>